<dbReference type="EMBL" id="FUYB01000016">
    <property type="protein sequence ID" value="SKA87687.1"/>
    <property type="molecule type" value="Genomic_DNA"/>
</dbReference>
<dbReference type="Pfam" id="PF19671">
    <property type="entry name" value="DUF6174"/>
    <property type="match status" value="1"/>
</dbReference>
<dbReference type="STRING" id="92487.SAMN02745130_02855"/>
<dbReference type="InterPro" id="IPR046172">
    <property type="entry name" value="DUF6174"/>
</dbReference>
<dbReference type="Proteomes" id="UP000190460">
    <property type="component" value="Unassembled WGS sequence"/>
</dbReference>
<dbReference type="RefSeq" id="WP_078923313.1">
    <property type="nucleotide sequence ID" value="NZ_FUYB01000016.1"/>
</dbReference>
<evidence type="ECO:0000256" key="1">
    <source>
        <dbReference type="SAM" id="MobiDB-lite"/>
    </source>
</evidence>
<sequence>MINNDYNRSLSTSSPLQANNARQQTATNDKTHLFLNNGLVDSKEVNNGIMTLVQQLLSLLPKGGQTRPDRTPTLQLTSEQEAGLKNLLGFSNEAISLKVLDRQRDKTLSAGDVVIVSGGITGGEITRHTLTQKDIDQLNGKTDLPADFVASRAKWDAATSDGQTASYTAQSSCFCPEDYTRPMNITEQNGKIVDATYADTGEAVPNYIRDGLLTMNERFDQLQDAYLSGAERIDATYDPQLGYPSSVYIDQSFMMADEEISYNIKDLELG</sequence>
<feature type="region of interest" description="Disordered" evidence="1">
    <location>
        <begin position="1"/>
        <end position="29"/>
    </location>
</feature>
<name>A0A1T4XE61_9GAMM</name>
<dbReference type="OrthoDB" id="5740696at2"/>
<reference evidence="3" key="1">
    <citation type="submission" date="2017-02" db="EMBL/GenBank/DDBJ databases">
        <authorList>
            <person name="Varghese N."/>
            <person name="Submissions S."/>
        </authorList>
    </citation>
    <scope>NUCLEOTIDE SEQUENCE [LARGE SCALE GENOMIC DNA]</scope>
    <source>
        <strain evidence="3">ATCC 49788</strain>
    </source>
</reference>
<feature type="compositionally biased region" description="Polar residues" evidence="1">
    <location>
        <begin position="1"/>
        <end position="28"/>
    </location>
</feature>
<protein>
    <submittedName>
        <fullName evidence="2">Uncharacterized protein</fullName>
    </submittedName>
</protein>
<keyword evidence="3" id="KW-1185">Reference proteome</keyword>
<accession>A0A1T4XE61</accession>
<gene>
    <name evidence="2" type="ORF">SAMN02745130_02855</name>
</gene>
<proteinExistence type="predicted"/>
<dbReference type="AlphaFoldDB" id="A0A1T4XE61"/>
<evidence type="ECO:0000313" key="3">
    <source>
        <dbReference type="Proteomes" id="UP000190460"/>
    </source>
</evidence>
<organism evidence="2 3">
    <name type="scientific">Thiothrix eikelboomii</name>
    <dbReference type="NCBI Taxonomy" id="92487"/>
    <lineage>
        <taxon>Bacteria</taxon>
        <taxon>Pseudomonadati</taxon>
        <taxon>Pseudomonadota</taxon>
        <taxon>Gammaproteobacteria</taxon>
        <taxon>Thiotrichales</taxon>
        <taxon>Thiotrichaceae</taxon>
        <taxon>Thiothrix</taxon>
    </lineage>
</organism>
<evidence type="ECO:0000313" key="2">
    <source>
        <dbReference type="EMBL" id="SKA87687.1"/>
    </source>
</evidence>